<evidence type="ECO:0000313" key="2">
    <source>
        <dbReference type="EMBL" id="RKT55361.1"/>
    </source>
</evidence>
<comment type="caution">
    <text evidence="2">The sequence shown here is derived from an EMBL/GenBank/DDBJ whole genome shotgun (WGS) entry which is preliminary data.</text>
</comment>
<proteinExistence type="predicted"/>
<accession>A0A495W0Y5</accession>
<dbReference type="OrthoDB" id="3659617at2"/>
<sequence>MTTWNSAAGETIAALVQAGVVTGGVHLHDGPAHRPVPHNLPPTTHRFTGRAEESAELTRLARARDGGRTCVVDGPPGIGKTAFALRWGDSARDLFPDGQVYVDLRGFDQRRPPVTPEDAVRLALDALHVPTRSVPADPDGRLVLFRSLVDGRRLLFVVDNARDSDQVRPLLPRSPGAFTVVTSRHRLDGLHLHHGAERVVLRPLSDEDAVLLLRRHLGGERVAAERPAVERAVAACAGHPLALSVIAARAALDAAHPLSAVVAELEDRHAALDALRMTDAVDFRAVLALSYDHLPAEPAAAFRALALHPGTSIGVSAAAAMTGSDVPGARRVLAELDRRHLLEPVSPTGFGFHHLTHAYAGERAHLSDTPAHRSATVRALLNHLLHAANRADRLINDHRRPVDLEPCARPDLLVDPADRAEAIAWFAAEYDNVLAAACAAAADDLHPYTWQLPWVLSNFAYLTARWQDWIDTHVRAVAATRRLGERAVEARLLQSLARAESESGAHADAVGHYRAALDLLAGSDDVGGRANALNGLGGVLLRGGAHARASEAARQALDLYAALGDETGVASTHGLLGRVSLAAGRPADAARHHGLARDWYERSGNLYGLAHTADCLAGLDLAAGDRARAARHLRTAVELHHRVGDLRHATASCRKLRALLLSGPLPAAVAHRLDRAVALLEDRAPTTLADLLALIAVPGGEE</sequence>
<dbReference type="PANTHER" id="PTHR47691:SF3">
    <property type="entry name" value="HTH-TYPE TRANSCRIPTIONAL REGULATOR RV0890C-RELATED"/>
    <property type="match status" value="1"/>
</dbReference>
<feature type="region of interest" description="Disordered" evidence="1">
    <location>
        <begin position="32"/>
        <end position="52"/>
    </location>
</feature>
<dbReference type="Proteomes" id="UP000282084">
    <property type="component" value="Unassembled WGS sequence"/>
</dbReference>
<dbReference type="SUPFAM" id="SSF48452">
    <property type="entry name" value="TPR-like"/>
    <property type="match status" value="1"/>
</dbReference>
<keyword evidence="3" id="KW-1185">Reference proteome</keyword>
<evidence type="ECO:0000313" key="3">
    <source>
        <dbReference type="Proteomes" id="UP000282084"/>
    </source>
</evidence>
<dbReference type="RefSeq" id="WP_121007075.1">
    <property type="nucleotide sequence ID" value="NZ_RBXO01000001.1"/>
</dbReference>
<dbReference type="InterPro" id="IPR027417">
    <property type="entry name" value="P-loop_NTPase"/>
</dbReference>
<reference evidence="2 3" key="1">
    <citation type="submission" date="2018-10" db="EMBL/GenBank/DDBJ databases">
        <title>Sequencing the genomes of 1000 actinobacteria strains.</title>
        <authorList>
            <person name="Klenk H.-P."/>
        </authorList>
    </citation>
    <scope>NUCLEOTIDE SEQUENCE [LARGE SCALE GENOMIC DNA]</scope>
    <source>
        <strain evidence="2 3">DSM 43800</strain>
    </source>
</reference>
<organism evidence="2 3">
    <name type="scientific">Saccharothrix australiensis</name>
    <dbReference type="NCBI Taxonomy" id="2072"/>
    <lineage>
        <taxon>Bacteria</taxon>
        <taxon>Bacillati</taxon>
        <taxon>Actinomycetota</taxon>
        <taxon>Actinomycetes</taxon>
        <taxon>Pseudonocardiales</taxon>
        <taxon>Pseudonocardiaceae</taxon>
        <taxon>Saccharothrix</taxon>
    </lineage>
</organism>
<dbReference type="SUPFAM" id="SSF52540">
    <property type="entry name" value="P-loop containing nucleoside triphosphate hydrolases"/>
    <property type="match status" value="1"/>
</dbReference>
<gene>
    <name evidence="2" type="ORF">C8E97_4026</name>
</gene>
<dbReference type="EMBL" id="RBXO01000001">
    <property type="protein sequence ID" value="RKT55361.1"/>
    <property type="molecule type" value="Genomic_DNA"/>
</dbReference>
<dbReference type="AlphaFoldDB" id="A0A495W0Y5"/>
<dbReference type="Gene3D" id="1.25.40.10">
    <property type="entry name" value="Tetratricopeptide repeat domain"/>
    <property type="match status" value="1"/>
</dbReference>
<evidence type="ECO:0008006" key="4">
    <source>
        <dbReference type="Google" id="ProtNLM"/>
    </source>
</evidence>
<dbReference type="Gene3D" id="3.40.50.300">
    <property type="entry name" value="P-loop containing nucleotide triphosphate hydrolases"/>
    <property type="match status" value="1"/>
</dbReference>
<protein>
    <recommendedName>
        <fullName evidence="4">Tetratricopeptide repeat protein</fullName>
    </recommendedName>
</protein>
<name>A0A495W0Y5_9PSEU</name>
<dbReference type="PANTHER" id="PTHR47691">
    <property type="entry name" value="REGULATOR-RELATED"/>
    <property type="match status" value="1"/>
</dbReference>
<evidence type="ECO:0000256" key="1">
    <source>
        <dbReference type="SAM" id="MobiDB-lite"/>
    </source>
</evidence>
<dbReference type="InterPro" id="IPR011990">
    <property type="entry name" value="TPR-like_helical_dom_sf"/>
</dbReference>